<reference evidence="3 4" key="1">
    <citation type="submission" date="2023-04" db="EMBL/GenBank/DDBJ databases">
        <title>Ottowia paracancer sp. nov., isolated from human stomach.</title>
        <authorList>
            <person name="Song Y."/>
        </authorList>
    </citation>
    <scope>NUCLEOTIDE SEQUENCE [LARGE SCALE GENOMIC DNA]</scope>
    <source>
        <strain evidence="3 4">10c7w1</strain>
    </source>
</reference>
<feature type="transmembrane region" description="Helical" evidence="1">
    <location>
        <begin position="131"/>
        <end position="153"/>
    </location>
</feature>
<name>A0AAW6RM50_9BURK</name>
<evidence type="ECO:0000259" key="2">
    <source>
        <dbReference type="Pfam" id="PF07331"/>
    </source>
</evidence>
<keyword evidence="1" id="KW-0812">Transmembrane</keyword>
<feature type="transmembrane region" description="Helical" evidence="1">
    <location>
        <begin position="75"/>
        <end position="94"/>
    </location>
</feature>
<dbReference type="RefSeq" id="WP_279524767.1">
    <property type="nucleotide sequence ID" value="NZ_JARVII010000019.1"/>
</dbReference>
<proteinExistence type="predicted"/>
<accession>A0AAW6RM50</accession>
<dbReference type="EMBL" id="JARVII010000019">
    <property type="protein sequence ID" value="MDG9699932.1"/>
    <property type="molecule type" value="Genomic_DNA"/>
</dbReference>
<evidence type="ECO:0000256" key="1">
    <source>
        <dbReference type="SAM" id="Phobius"/>
    </source>
</evidence>
<gene>
    <name evidence="3" type="ORF">QB898_09455</name>
</gene>
<keyword evidence="1" id="KW-0472">Membrane</keyword>
<dbReference type="InterPro" id="IPR009936">
    <property type="entry name" value="DUF1468"/>
</dbReference>
<dbReference type="Proteomes" id="UP001237156">
    <property type="component" value="Unassembled WGS sequence"/>
</dbReference>
<dbReference type="Pfam" id="PF07331">
    <property type="entry name" value="TctB"/>
    <property type="match status" value="1"/>
</dbReference>
<feature type="domain" description="DUF1468" evidence="2">
    <location>
        <begin position="10"/>
        <end position="153"/>
    </location>
</feature>
<keyword evidence="1" id="KW-1133">Transmembrane helix</keyword>
<comment type="caution">
    <text evidence="3">The sequence shown here is derived from an EMBL/GenBank/DDBJ whole genome shotgun (WGS) entry which is preliminary data.</text>
</comment>
<evidence type="ECO:0000313" key="4">
    <source>
        <dbReference type="Proteomes" id="UP001237156"/>
    </source>
</evidence>
<protein>
    <submittedName>
        <fullName evidence="3">Tripartite tricarboxylate transporter TctB family protein</fullName>
    </submittedName>
</protein>
<organism evidence="3 4">
    <name type="scientific">Ottowia cancrivicina</name>
    <dbReference type="NCBI Taxonomy" id="3040346"/>
    <lineage>
        <taxon>Bacteria</taxon>
        <taxon>Pseudomonadati</taxon>
        <taxon>Pseudomonadota</taxon>
        <taxon>Betaproteobacteria</taxon>
        <taxon>Burkholderiales</taxon>
        <taxon>Comamonadaceae</taxon>
        <taxon>Ottowia</taxon>
    </lineage>
</organism>
<feature type="transmembrane region" description="Helical" evidence="1">
    <location>
        <begin position="41"/>
        <end position="63"/>
    </location>
</feature>
<dbReference type="AlphaFoldDB" id="A0AAW6RM50"/>
<sequence length="162" mass="17059">MLIKSQKDFFAGLLFIAIGLGFAWGATDYELGSTARMGPGYFPMALGALLAALGAVIAFKALVIETADGEPVGRWAWRPLFFVTLANVLFGVLLGGAPWLGLPPMGLIAAVYTLVLVASLASRESRLKESLALATVLALGCWGAFVVGLKLPFQVWPAFISG</sequence>
<keyword evidence="4" id="KW-1185">Reference proteome</keyword>
<feature type="transmembrane region" description="Helical" evidence="1">
    <location>
        <begin position="100"/>
        <end position="119"/>
    </location>
</feature>
<evidence type="ECO:0000313" key="3">
    <source>
        <dbReference type="EMBL" id="MDG9699932.1"/>
    </source>
</evidence>